<comment type="caution">
    <text evidence="5">The sequence shown here is derived from an EMBL/GenBank/DDBJ whole genome shotgun (WGS) entry which is preliminary data.</text>
</comment>
<dbReference type="EMBL" id="QFNF01000029">
    <property type="protein sequence ID" value="PZO76045.1"/>
    <property type="molecule type" value="Genomic_DNA"/>
</dbReference>
<dbReference type="GO" id="GO:0050053">
    <property type="term" value="F:levansucrase activity"/>
    <property type="evidence" value="ECO:0007669"/>
    <property type="project" value="InterPro"/>
</dbReference>
<name>A0A2W5AYB5_9SPHN</name>
<gene>
    <name evidence="5" type="ORF">DI632_11175</name>
</gene>
<dbReference type="GO" id="GO:0016787">
    <property type="term" value="F:hydrolase activity"/>
    <property type="evidence" value="ECO:0007669"/>
    <property type="project" value="UniProtKB-KW"/>
</dbReference>
<dbReference type="GO" id="GO:0009758">
    <property type="term" value="P:carbohydrate utilization"/>
    <property type="evidence" value="ECO:0007669"/>
    <property type="project" value="InterPro"/>
</dbReference>
<dbReference type="AlphaFoldDB" id="A0A2W5AYB5"/>
<feature type="site" description="Transition state stabilizer" evidence="3">
    <location>
        <position position="217"/>
    </location>
</feature>
<proteinExistence type="inferred from homology"/>
<evidence type="ECO:0000256" key="1">
    <source>
        <dbReference type="ARBA" id="ARBA00006775"/>
    </source>
</evidence>
<comment type="similarity">
    <text evidence="1 4">Belongs to the glycosyl hydrolase 68 family.</text>
</comment>
<dbReference type="InterPro" id="IPR003469">
    <property type="entry name" value="Glyco_hydro_68"/>
</dbReference>
<accession>A0A2W5AYB5</accession>
<dbReference type="Proteomes" id="UP000248614">
    <property type="component" value="Unassembled WGS sequence"/>
</dbReference>
<organism evidence="5 6">
    <name type="scientific">Sphingomonas hengshuiensis</name>
    <dbReference type="NCBI Taxonomy" id="1609977"/>
    <lineage>
        <taxon>Bacteria</taxon>
        <taxon>Pseudomonadati</taxon>
        <taxon>Pseudomonadota</taxon>
        <taxon>Alphaproteobacteria</taxon>
        <taxon>Sphingomonadales</taxon>
        <taxon>Sphingomonadaceae</taxon>
        <taxon>Sphingomonas</taxon>
    </lineage>
</organism>
<dbReference type="SUPFAM" id="SSF75005">
    <property type="entry name" value="Arabinanase/levansucrase/invertase"/>
    <property type="match status" value="1"/>
</dbReference>
<keyword evidence="5" id="KW-0378">Hydrolase</keyword>
<evidence type="ECO:0000256" key="4">
    <source>
        <dbReference type="RuleBase" id="RU361220"/>
    </source>
</evidence>
<dbReference type="CDD" id="cd08997">
    <property type="entry name" value="GH68"/>
    <property type="match status" value="1"/>
</dbReference>
<reference evidence="5 6" key="1">
    <citation type="submission" date="2017-08" db="EMBL/GenBank/DDBJ databases">
        <title>Infants hospitalized years apart are colonized by the same room-sourced microbial strains.</title>
        <authorList>
            <person name="Brooks B."/>
            <person name="Olm M.R."/>
            <person name="Firek B.A."/>
            <person name="Baker R."/>
            <person name="Thomas B.C."/>
            <person name="Morowitz M.J."/>
            <person name="Banfield J.F."/>
        </authorList>
    </citation>
    <scope>NUCLEOTIDE SEQUENCE [LARGE SCALE GENOMIC DNA]</scope>
    <source>
        <strain evidence="5">S2_018_000_R3_110</strain>
    </source>
</reference>
<dbReference type="Gene3D" id="2.115.10.20">
    <property type="entry name" value="Glycosyl hydrolase domain, family 43"/>
    <property type="match status" value="1"/>
</dbReference>
<protein>
    <submittedName>
        <fullName evidence="5">Glycoside hydrolase 68 family protein</fullName>
    </submittedName>
</protein>
<dbReference type="Pfam" id="PF02435">
    <property type="entry name" value="Glyco_hydro_68"/>
    <property type="match status" value="1"/>
</dbReference>
<sequence length="410" mass="44555">MVRTRAQRRRLAGGSDALTLPLPTRARTRWTAQQVATIATGGPDRLPVLTPADIVPIDPLHDFWDMWQIARVDGSTVVIGGRSYWFFLATPRFDDPESRHDAARIYLTSHGADGWRLHGPAFADNFTPGSREWSGSAVLAGDGITLTMYFTAAGRRDGQHSFEQRLFETVGRFTVEGDAARTDRWSPPVESVVADGRCYHIADEAVAPPTGIRGFRDPGFFHDPATGQDHLLFTGSAAWNDGQHNGIIGIASRDHADAMWRLAPPVIDSIGVNSELERPHIVLRDGRYYLFWSTQAKRFAAGLTAPTGLYAMVADGMDGPWRPVNGSGLVAGNPAAEPTQAYCWWVTGDGQVLSFVDYAGLEGADPAANVTLRRARFGGTAAPFFRLDFAGDRVAIRTTGSAAPDRPPSP</sequence>
<dbReference type="InterPro" id="IPR023296">
    <property type="entry name" value="Glyco_hydro_beta-prop_sf"/>
</dbReference>
<feature type="binding site" evidence="2">
    <location>
        <position position="134"/>
    </location>
    <ligand>
        <name>substrate</name>
    </ligand>
</feature>
<evidence type="ECO:0000256" key="2">
    <source>
        <dbReference type="PIRSR" id="PIRSR603469-2"/>
    </source>
</evidence>
<evidence type="ECO:0000256" key="3">
    <source>
        <dbReference type="PIRSR" id="PIRSR603469-4"/>
    </source>
</evidence>
<evidence type="ECO:0000313" key="6">
    <source>
        <dbReference type="Proteomes" id="UP000248614"/>
    </source>
</evidence>
<evidence type="ECO:0000313" key="5">
    <source>
        <dbReference type="EMBL" id="PZO76045.1"/>
    </source>
</evidence>